<dbReference type="AlphaFoldDB" id="I8T599"/>
<evidence type="ECO:0000313" key="2">
    <source>
        <dbReference type="EMBL" id="EIT69080.1"/>
    </source>
</evidence>
<feature type="chain" id="PRO_5003714403" description="Lipoprotein" evidence="1">
    <location>
        <begin position="21"/>
        <end position="155"/>
    </location>
</feature>
<proteinExistence type="predicted"/>
<keyword evidence="1" id="KW-0732">Signal</keyword>
<organism evidence="2 3">
    <name type="scientific">Hydrocarboniphaga effusa AP103</name>
    <dbReference type="NCBI Taxonomy" id="1172194"/>
    <lineage>
        <taxon>Bacteria</taxon>
        <taxon>Pseudomonadati</taxon>
        <taxon>Pseudomonadota</taxon>
        <taxon>Gammaproteobacteria</taxon>
        <taxon>Nevskiales</taxon>
        <taxon>Nevskiaceae</taxon>
        <taxon>Hydrocarboniphaga</taxon>
    </lineage>
</organism>
<name>I8T599_9GAMM</name>
<reference evidence="2 3" key="1">
    <citation type="journal article" date="2012" name="J. Bacteriol.">
        <title>Genome Sequence of n-Alkane-Degrading Hydrocarboniphaga effusa Strain AP103T (ATCC BAA-332T).</title>
        <authorList>
            <person name="Chang H.K."/>
            <person name="Zylstra G.J."/>
            <person name="Chae J.C."/>
        </authorList>
    </citation>
    <scope>NUCLEOTIDE SEQUENCE [LARGE SCALE GENOMIC DNA]</scope>
    <source>
        <strain evidence="2 3">AP103</strain>
    </source>
</reference>
<evidence type="ECO:0000313" key="3">
    <source>
        <dbReference type="Proteomes" id="UP000003704"/>
    </source>
</evidence>
<comment type="caution">
    <text evidence="2">The sequence shown here is derived from an EMBL/GenBank/DDBJ whole genome shotgun (WGS) entry which is preliminary data.</text>
</comment>
<gene>
    <name evidence="2" type="ORF">WQQ_26620</name>
</gene>
<feature type="signal peptide" evidence="1">
    <location>
        <begin position="1"/>
        <end position="20"/>
    </location>
</feature>
<dbReference type="Proteomes" id="UP000003704">
    <property type="component" value="Unassembled WGS sequence"/>
</dbReference>
<dbReference type="EMBL" id="AKGD01000002">
    <property type="protein sequence ID" value="EIT69080.1"/>
    <property type="molecule type" value="Genomic_DNA"/>
</dbReference>
<evidence type="ECO:0000256" key="1">
    <source>
        <dbReference type="SAM" id="SignalP"/>
    </source>
</evidence>
<evidence type="ECO:0008006" key="4">
    <source>
        <dbReference type="Google" id="ProtNLM"/>
    </source>
</evidence>
<dbReference type="PROSITE" id="PS51257">
    <property type="entry name" value="PROKAR_LIPOPROTEIN"/>
    <property type="match status" value="1"/>
</dbReference>
<keyword evidence="3" id="KW-1185">Reference proteome</keyword>
<sequence length="155" mass="17173">MRFALPSAALALALLLSACAPQLYKRSTVTLDSREDDALTTHYGELDGCLLKHQLPVEYTLRRPRYTLVLRPIPAMQDARPRIEIRLQADASVRLTVTSVEQSPEPLYAESGARYVVDTGDLRDRTLALSLTRSGEVLGTERFGVDESSCRVLSP</sequence>
<dbReference type="STRING" id="1172194.WQQ_26620"/>
<protein>
    <recommendedName>
        <fullName evidence="4">Lipoprotein</fullName>
    </recommendedName>
</protein>
<accession>I8T599</accession>
<dbReference type="OrthoDB" id="9859749at2"/>
<dbReference type="RefSeq" id="WP_007185603.1">
    <property type="nucleotide sequence ID" value="NZ_AKGD01000002.1"/>
</dbReference>